<sequence>MGWKRIALGVLGAFILIGGGGYYWFVVESHAPADGYFALDMEEIRRLADAQPGDKAVEIDAEKVAAFSFPMTAVVAGDGWRKVEMPVFSYRVVFPGGATAIIDTALDDKLGGSNLASFDKAAYDRMSAALDKASLIVITHEHMDHIGGLTEHPDVKHILPSTKLTQEQVDHPERSVPAAFPAGTLDGYKPHVYDHYVAIAPGVVLIKSPGHSPGSQMVYVQKADGTEVLFIGDVAWQFRNIDLVRERARLVTQFMLKEDREAVFAELTALKRLHEAEPKLNIVPGHDGVAVAALEKAGVIKAGF</sequence>
<evidence type="ECO:0000313" key="9">
    <source>
        <dbReference type="Proteomes" id="UP000468901"/>
    </source>
</evidence>
<evidence type="ECO:0000259" key="7">
    <source>
        <dbReference type="SMART" id="SM00849"/>
    </source>
</evidence>
<keyword evidence="5" id="KW-0862">Zinc</keyword>
<keyword evidence="6" id="KW-0812">Transmembrane</keyword>
<feature type="domain" description="Metallo-beta-lactamase" evidence="7">
    <location>
        <begin position="86"/>
        <end position="286"/>
    </location>
</feature>
<dbReference type="Proteomes" id="UP000468901">
    <property type="component" value="Unassembled WGS sequence"/>
</dbReference>
<dbReference type="SMART" id="SM00849">
    <property type="entry name" value="Lactamase_B"/>
    <property type="match status" value="1"/>
</dbReference>
<dbReference type="Pfam" id="PF00753">
    <property type="entry name" value="Lactamase_B"/>
    <property type="match status" value="1"/>
</dbReference>
<proteinExistence type="inferred from homology"/>
<keyword evidence="9" id="KW-1185">Reference proteome</keyword>
<protein>
    <submittedName>
        <fullName evidence="8">MBL fold metallo-hydrolase</fullName>
    </submittedName>
</protein>
<evidence type="ECO:0000256" key="2">
    <source>
        <dbReference type="ARBA" id="ARBA00007749"/>
    </source>
</evidence>
<reference evidence="8 9" key="1">
    <citation type="submission" date="2019-09" db="EMBL/GenBank/DDBJ databases">
        <title>Parvibaculum sedimenti sp. nov., isolated from sediment.</title>
        <authorList>
            <person name="Wang Y."/>
        </authorList>
    </citation>
    <scope>NUCLEOTIDE SEQUENCE [LARGE SCALE GENOMIC DNA]</scope>
    <source>
        <strain evidence="8 9">HXT-9</strain>
    </source>
</reference>
<accession>A0A6N6VJ49</accession>
<dbReference type="InterPro" id="IPR036866">
    <property type="entry name" value="RibonucZ/Hydroxyglut_hydro"/>
</dbReference>
<dbReference type="InterPro" id="IPR051013">
    <property type="entry name" value="MBL_superfamily_lactonases"/>
</dbReference>
<keyword evidence="3" id="KW-0479">Metal-binding</keyword>
<evidence type="ECO:0000256" key="5">
    <source>
        <dbReference type="ARBA" id="ARBA00022833"/>
    </source>
</evidence>
<dbReference type="RefSeq" id="WP_152215856.1">
    <property type="nucleotide sequence ID" value="NZ_WESC01000006.1"/>
</dbReference>
<evidence type="ECO:0000313" key="8">
    <source>
        <dbReference type="EMBL" id="KAB7740492.1"/>
    </source>
</evidence>
<dbReference type="AlphaFoldDB" id="A0A6N6VJ49"/>
<name>A0A6N6VJ49_9HYPH</name>
<comment type="caution">
    <text evidence="8">The sequence shown here is derived from an EMBL/GenBank/DDBJ whole genome shotgun (WGS) entry which is preliminary data.</text>
</comment>
<dbReference type="InterPro" id="IPR001279">
    <property type="entry name" value="Metallo-B-lactamas"/>
</dbReference>
<dbReference type="Gene3D" id="3.60.15.10">
    <property type="entry name" value="Ribonuclease Z/Hydroxyacylglutathione hydrolase-like"/>
    <property type="match status" value="1"/>
</dbReference>
<keyword evidence="4 8" id="KW-0378">Hydrolase</keyword>
<evidence type="ECO:0000256" key="3">
    <source>
        <dbReference type="ARBA" id="ARBA00022723"/>
    </source>
</evidence>
<evidence type="ECO:0000256" key="6">
    <source>
        <dbReference type="SAM" id="Phobius"/>
    </source>
</evidence>
<dbReference type="EMBL" id="WESC01000006">
    <property type="protein sequence ID" value="KAB7740492.1"/>
    <property type="molecule type" value="Genomic_DNA"/>
</dbReference>
<dbReference type="GO" id="GO:0016787">
    <property type="term" value="F:hydrolase activity"/>
    <property type="evidence" value="ECO:0007669"/>
    <property type="project" value="UniProtKB-KW"/>
</dbReference>
<gene>
    <name evidence="8" type="ORF">F2P47_08155</name>
</gene>
<feature type="transmembrane region" description="Helical" evidence="6">
    <location>
        <begin position="7"/>
        <end position="25"/>
    </location>
</feature>
<keyword evidence="6" id="KW-0472">Membrane</keyword>
<comment type="cofactor">
    <cofactor evidence="1">
        <name>Zn(2+)</name>
        <dbReference type="ChEBI" id="CHEBI:29105"/>
    </cofactor>
</comment>
<organism evidence="8 9">
    <name type="scientific">Parvibaculum sedimenti</name>
    <dbReference type="NCBI Taxonomy" id="2608632"/>
    <lineage>
        <taxon>Bacteria</taxon>
        <taxon>Pseudomonadati</taxon>
        <taxon>Pseudomonadota</taxon>
        <taxon>Alphaproteobacteria</taxon>
        <taxon>Hyphomicrobiales</taxon>
        <taxon>Parvibaculaceae</taxon>
        <taxon>Parvibaculum</taxon>
    </lineage>
</organism>
<dbReference type="PANTHER" id="PTHR42978:SF2">
    <property type="entry name" value="102 KBASES UNSTABLE REGION: FROM 1 TO 119443"/>
    <property type="match status" value="1"/>
</dbReference>
<dbReference type="GO" id="GO:0046872">
    <property type="term" value="F:metal ion binding"/>
    <property type="evidence" value="ECO:0007669"/>
    <property type="project" value="UniProtKB-KW"/>
</dbReference>
<comment type="similarity">
    <text evidence="2">Belongs to the metallo-beta-lactamase superfamily.</text>
</comment>
<keyword evidence="6" id="KW-1133">Transmembrane helix</keyword>
<dbReference type="SUPFAM" id="SSF56281">
    <property type="entry name" value="Metallo-hydrolase/oxidoreductase"/>
    <property type="match status" value="1"/>
</dbReference>
<dbReference type="PANTHER" id="PTHR42978">
    <property type="entry name" value="QUORUM-QUENCHING LACTONASE YTNP-RELATED-RELATED"/>
    <property type="match status" value="1"/>
</dbReference>
<evidence type="ECO:0000256" key="4">
    <source>
        <dbReference type="ARBA" id="ARBA00022801"/>
    </source>
</evidence>
<evidence type="ECO:0000256" key="1">
    <source>
        <dbReference type="ARBA" id="ARBA00001947"/>
    </source>
</evidence>